<organism evidence="2 3">
    <name type="scientific">Caenorhabditis remanei</name>
    <name type="common">Caenorhabditis vulgaris</name>
    <dbReference type="NCBI Taxonomy" id="31234"/>
    <lineage>
        <taxon>Eukaryota</taxon>
        <taxon>Metazoa</taxon>
        <taxon>Ecdysozoa</taxon>
        <taxon>Nematoda</taxon>
        <taxon>Chromadorea</taxon>
        <taxon>Rhabditida</taxon>
        <taxon>Rhabditina</taxon>
        <taxon>Rhabditomorpha</taxon>
        <taxon>Rhabditoidea</taxon>
        <taxon>Rhabditidae</taxon>
        <taxon>Peloderinae</taxon>
        <taxon>Caenorhabditis</taxon>
    </lineage>
</organism>
<reference evidence="2 3" key="1">
    <citation type="submission" date="2019-12" db="EMBL/GenBank/DDBJ databases">
        <title>Chromosome-level assembly of the Caenorhabditis remanei genome.</title>
        <authorList>
            <person name="Teterina A.A."/>
            <person name="Willis J.H."/>
            <person name="Phillips P.C."/>
        </authorList>
    </citation>
    <scope>NUCLEOTIDE SEQUENCE [LARGE SCALE GENOMIC DNA]</scope>
    <source>
        <strain evidence="2 3">PX506</strain>
        <tissue evidence="2">Whole organism</tissue>
    </source>
</reference>
<gene>
    <name evidence="2" type="ORF">GCK72_010080</name>
</gene>
<dbReference type="CTD" id="78774954"/>
<dbReference type="RefSeq" id="XP_053587256.1">
    <property type="nucleotide sequence ID" value="XM_053727679.1"/>
</dbReference>
<name>A0A6A5H5M6_CAERE</name>
<dbReference type="AlphaFoldDB" id="A0A6A5H5M6"/>
<dbReference type="Proteomes" id="UP000483820">
    <property type="component" value="Chromosome III"/>
</dbReference>
<dbReference type="EMBL" id="WUAV01000003">
    <property type="protein sequence ID" value="KAF1761823.1"/>
    <property type="molecule type" value="Genomic_DNA"/>
</dbReference>
<feature type="transmembrane region" description="Helical" evidence="1">
    <location>
        <begin position="20"/>
        <end position="39"/>
    </location>
</feature>
<evidence type="ECO:0000313" key="3">
    <source>
        <dbReference type="Proteomes" id="UP000483820"/>
    </source>
</evidence>
<keyword evidence="1" id="KW-0812">Transmembrane</keyword>
<sequence>MTGLSVAASVADFAGDRFDFAAVGSSAGIAGFVVALIGFHDVAATCRWRRSLDLYDFDYFDQRNFMKCLPPHQLERITHHVQKLNESGSSFLVQRSSDFESKLMGTVEKFELPYIEVVAVAAADMHRIPRRLHVDSRNTENTDQTIIHYLIFKK</sequence>
<keyword evidence="1" id="KW-0472">Membrane</keyword>
<comment type="caution">
    <text evidence="2">The sequence shown here is derived from an EMBL/GenBank/DDBJ whole genome shotgun (WGS) entry which is preliminary data.</text>
</comment>
<dbReference type="KEGG" id="crq:GCK72_010080"/>
<proteinExistence type="predicted"/>
<dbReference type="GeneID" id="78774954"/>
<evidence type="ECO:0000313" key="2">
    <source>
        <dbReference type="EMBL" id="KAF1761823.1"/>
    </source>
</evidence>
<keyword evidence="1" id="KW-1133">Transmembrane helix</keyword>
<evidence type="ECO:0000256" key="1">
    <source>
        <dbReference type="SAM" id="Phobius"/>
    </source>
</evidence>
<protein>
    <submittedName>
        <fullName evidence="2">Uncharacterized protein</fullName>
    </submittedName>
</protein>
<accession>A0A6A5H5M6</accession>